<feature type="compositionally biased region" description="Polar residues" evidence="6">
    <location>
        <begin position="31"/>
        <end position="51"/>
    </location>
</feature>
<dbReference type="OrthoDB" id="9935125at2759"/>
<name>A0A9W2Y933_BETSP</name>
<reference evidence="12" key="1">
    <citation type="submission" date="2025-08" db="UniProtKB">
        <authorList>
            <consortium name="RefSeq"/>
        </authorList>
    </citation>
    <scope>IDENTIFICATION</scope>
</reference>
<evidence type="ECO:0000256" key="5">
    <source>
        <dbReference type="PROSITE-ProRule" id="PRU00302"/>
    </source>
</evidence>
<dbReference type="Gene3D" id="2.60.120.290">
    <property type="entry name" value="Spermadhesin, CUB domain"/>
    <property type="match status" value="3"/>
</dbReference>
<feature type="disulfide bond" evidence="5">
    <location>
        <begin position="756"/>
        <end position="783"/>
    </location>
</feature>
<feature type="region of interest" description="Disordered" evidence="6">
    <location>
        <begin position="28"/>
        <end position="51"/>
    </location>
</feature>
<evidence type="ECO:0000256" key="7">
    <source>
        <dbReference type="SAM" id="Phobius"/>
    </source>
</evidence>
<evidence type="ECO:0000256" key="3">
    <source>
        <dbReference type="ARBA" id="ARBA00023157"/>
    </source>
</evidence>
<feature type="disulfide bond" evidence="4">
    <location>
        <begin position="434"/>
        <end position="461"/>
    </location>
</feature>
<feature type="compositionally biased region" description="Polar residues" evidence="6">
    <location>
        <begin position="178"/>
        <end position="187"/>
    </location>
</feature>
<feature type="domain" description="Sushi" evidence="10">
    <location>
        <begin position="373"/>
        <end position="432"/>
    </location>
</feature>
<evidence type="ECO:0000256" key="4">
    <source>
        <dbReference type="PROSITE-ProRule" id="PRU00059"/>
    </source>
</evidence>
<dbReference type="Gene3D" id="2.10.70.10">
    <property type="entry name" value="Complement Module, domain 1"/>
    <property type="match status" value="5"/>
</dbReference>
<feature type="signal peptide" evidence="8">
    <location>
        <begin position="1"/>
        <end position="27"/>
    </location>
</feature>
<dbReference type="InterPro" id="IPR051277">
    <property type="entry name" value="SEZ6_CSMD_C4BPB_Regulators"/>
</dbReference>
<evidence type="ECO:0000259" key="10">
    <source>
        <dbReference type="PROSITE" id="PS50923"/>
    </source>
</evidence>
<keyword evidence="7" id="KW-0812">Transmembrane</keyword>
<dbReference type="FunFam" id="2.10.70.10:FF:000009">
    <property type="entry name" value="Seizure related 6 homolog like"/>
    <property type="match status" value="1"/>
</dbReference>
<dbReference type="FunFam" id="2.10.70.10:FF:000010">
    <property type="entry name" value="Seizure related 6 homolog like"/>
    <property type="match status" value="1"/>
</dbReference>
<keyword evidence="11" id="KW-1185">Reference proteome</keyword>
<dbReference type="GeneID" id="114869133"/>
<dbReference type="GO" id="GO:0005783">
    <property type="term" value="C:endoplasmic reticulum"/>
    <property type="evidence" value="ECO:0007669"/>
    <property type="project" value="TreeGrafter"/>
</dbReference>
<protein>
    <submittedName>
        <fullName evidence="12">Seizure protein 6-like isoform X1</fullName>
    </submittedName>
</protein>
<keyword evidence="8" id="KW-0732">Signal</keyword>
<dbReference type="PANTHER" id="PTHR45656:SF1">
    <property type="entry name" value="SEIZURE PROTEIN 6 HOMOLOG"/>
    <property type="match status" value="1"/>
</dbReference>
<keyword evidence="2" id="KW-0677">Repeat</keyword>
<dbReference type="GO" id="GO:0060074">
    <property type="term" value="P:synapse maturation"/>
    <property type="evidence" value="ECO:0007669"/>
    <property type="project" value="TreeGrafter"/>
</dbReference>
<dbReference type="Pfam" id="PF00431">
    <property type="entry name" value="CUB"/>
    <property type="match status" value="2"/>
</dbReference>
<dbReference type="PANTHER" id="PTHR45656">
    <property type="entry name" value="PROTEIN CBR-CLEC-78"/>
    <property type="match status" value="1"/>
</dbReference>
<evidence type="ECO:0000313" key="11">
    <source>
        <dbReference type="Proteomes" id="UP000515150"/>
    </source>
</evidence>
<feature type="compositionally biased region" description="Basic and acidic residues" evidence="6">
    <location>
        <begin position="164"/>
        <end position="177"/>
    </location>
</feature>
<organism evidence="11 12">
    <name type="scientific">Betta splendens</name>
    <name type="common">Siamese fighting fish</name>
    <dbReference type="NCBI Taxonomy" id="158456"/>
    <lineage>
        <taxon>Eukaryota</taxon>
        <taxon>Metazoa</taxon>
        <taxon>Chordata</taxon>
        <taxon>Craniata</taxon>
        <taxon>Vertebrata</taxon>
        <taxon>Euteleostomi</taxon>
        <taxon>Actinopterygii</taxon>
        <taxon>Neopterygii</taxon>
        <taxon>Teleostei</taxon>
        <taxon>Neoteleostei</taxon>
        <taxon>Acanthomorphata</taxon>
        <taxon>Anabantaria</taxon>
        <taxon>Anabantiformes</taxon>
        <taxon>Anabantoidei</taxon>
        <taxon>Osphronemidae</taxon>
        <taxon>Betta</taxon>
    </lineage>
</organism>
<dbReference type="CDD" id="cd00033">
    <property type="entry name" value="CCP"/>
    <property type="match status" value="5"/>
</dbReference>
<dbReference type="GO" id="GO:0050773">
    <property type="term" value="P:regulation of dendrite development"/>
    <property type="evidence" value="ECO:0007669"/>
    <property type="project" value="TreeGrafter"/>
</dbReference>
<dbReference type="CDD" id="cd00041">
    <property type="entry name" value="CUB"/>
    <property type="match status" value="2"/>
</dbReference>
<feature type="domain" description="CUB" evidence="9">
    <location>
        <begin position="611"/>
        <end position="722"/>
    </location>
</feature>
<feature type="domain" description="CUB" evidence="9">
    <location>
        <begin position="434"/>
        <end position="545"/>
    </location>
</feature>
<evidence type="ECO:0000256" key="6">
    <source>
        <dbReference type="SAM" id="MobiDB-lite"/>
    </source>
</evidence>
<dbReference type="Pfam" id="PF00084">
    <property type="entry name" value="Sushi"/>
    <property type="match status" value="5"/>
</dbReference>
<gene>
    <name evidence="12" type="primary">LOC114869133</name>
</gene>
<feature type="transmembrane region" description="Helical" evidence="7">
    <location>
        <begin position="940"/>
        <end position="962"/>
    </location>
</feature>
<evidence type="ECO:0000313" key="12">
    <source>
        <dbReference type="RefSeq" id="XP_055370604.1"/>
    </source>
</evidence>
<dbReference type="GO" id="GO:0043198">
    <property type="term" value="C:dendritic shaft"/>
    <property type="evidence" value="ECO:0007669"/>
    <property type="project" value="TreeGrafter"/>
</dbReference>
<dbReference type="InterPro" id="IPR000436">
    <property type="entry name" value="Sushi_SCR_CCP_dom"/>
</dbReference>
<feature type="compositionally biased region" description="Low complexity" evidence="6">
    <location>
        <begin position="196"/>
        <end position="219"/>
    </location>
</feature>
<dbReference type="InterPro" id="IPR000859">
    <property type="entry name" value="CUB_dom"/>
</dbReference>
<dbReference type="SMART" id="SM00032">
    <property type="entry name" value="CCP"/>
    <property type="match status" value="5"/>
</dbReference>
<keyword evidence="7" id="KW-0472">Membrane</keyword>
<dbReference type="GO" id="GO:0090036">
    <property type="term" value="P:regulation of protein kinase C signaling"/>
    <property type="evidence" value="ECO:0007669"/>
    <property type="project" value="TreeGrafter"/>
</dbReference>
<feature type="domain" description="Sushi" evidence="10">
    <location>
        <begin position="548"/>
        <end position="609"/>
    </location>
</feature>
<keyword evidence="7" id="KW-1133">Transmembrane helix</keyword>
<dbReference type="RefSeq" id="XP_055370604.1">
    <property type="nucleotide sequence ID" value="XM_055514629.1"/>
</dbReference>
<feature type="domain" description="Sushi" evidence="10">
    <location>
        <begin position="787"/>
        <end position="850"/>
    </location>
</feature>
<dbReference type="Proteomes" id="UP000515150">
    <property type="component" value="Chromosome 14"/>
</dbReference>
<evidence type="ECO:0000256" key="2">
    <source>
        <dbReference type="ARBA" id="ARBA00022737"/>
    </source>
</evidence>
<dbReference type="PROSITE" id="PS01180">
    <property type="entry name" value="CUB"/>
    <property type="match status" value="2"/>
</dbReference>
<feature type="domain" description="Sushi" evidence="10">
    <location>
        <begin position="726"/>
        <end position="785"/>
    </location>
</feature>
<dbReference type="GO" id="GO:0043025">
    <property type="term" value="C:neuronal cell body"/>
    <property type="evidence" value="ECO:0007669"/>
    <property type="project" value="TreeGrafter"/>
</dbReference>
<feature type="domain" description="Sushi" evidence="10">
    <location>
        <begin position="854"/>
        <end position="915"/>
    </location>
</feature>
<dbReference type="GO" id="GO:0043197">
    <property type="term" value="C:dendritic spine"/>
    <property type="evidence" value="ECO:0007669"/>
    <property type="project" value="TreeGrafter"/>
</dbReference>
<proteinExistence type="predicted"/>
<feature type="region of interest" description="Disordered" evidence="6">
    <location>
        <begin position="144"/>
        <end position="240"/>
    </location>
</feature>
<dbReference type="AlphaFoldDB" id="A0A9W2Y933"/>
<accession>A0A9W2Y933</accession>
<keyword evidence="1 5" id="KW-0768">Sushi</keyword>
<dbReference type="InterPro" id="IPR035976">
    <property type="entry name" value="Sushi/SCR/CCP_sf"/>
</dbReference>
<evidence type="ECO:0000259" key="9">
    <source>
        <dbReference type="PROSITE" id="PS01180"/>
    </source>
</evidence>
<feature type="chain" id="PRO_5040943100" evidence="8">
    <location>
        <begin position="28"/>
        <end position="1016"/>
    </location>
</feature>
<evidence type="ECO:0000256" key="8">
    <source>
        <dbReference type="SAM" id="SignalP"/>
    </source>
</evidence>
<dbReference type="InterPro" id="IPR035914">
    <property type="entry name" value="Sperma_CUB_dom_sf"/>
</dbReference>
<comment type="caution">
    <text evidence="5">Lacks conserved residue(s) required for the propagation of feature annotation.</text>
</comment>
<dbReference type="SUPFAM" id="SSF57535">
    <property type="entry name" value="Complement control module/SCR domain"/>
    <property type="match status" value="5"/>
</dbReference>
<sequence>MCARQDCPPKSLLAVLLLAAAVAKIHGQGPKESSSSSINERMPFTHSSTQDAEMEVVTTASPVNMPNHQPVLKGLLLHEHILTKNFQGDQHFFRRDGSVAVFPTAPGSAALSDATESVTRLVPHEDAPAFSDIATTATAAATSPLTTFLPTTPRPPLSYAQKKSSKDRTRGPDKAEPTTDSLTTQMVPKSRGSGGESSPAAASASQRSRAQSRVATATTLASERTEKGGGSDAPVKNKTNLTEVTTTASTTVITTTTITVTQTSEPCGLNFTDPEGTVEILQHPESGVECNYLVTVYLGYGIEVQVLNVSVLEGEQVTVEDTGGREPFILANESVLMRGLVLRSWSNQISIRFRTDQQHNSGFLLLRYQAFVLSCAFPKEPAGGEVSVTHLHAGGEAYFSCFTGYKLQGAGMLTCRNATTPYWSGKEPRCVAACGGMIKNATYGRIVSPGFPGNYSNNLTCHWVLEAPEGHRLHIHFEKVALAEDDDRLLIKNGNNIDSPPVYDSYEVEYLPNEGVLSTGRYLFLEFTTDGTVTSTGAAVRYEAFAKGACYEPFVKYGNFSSSDATYSLGAVVEFSCDPGYTLEQGSVVIECVDAQNPQWNETEPACRAVCSGEITDSAGVVLSPNWPEAYDKGQDCIWGIHVEEDKRIMLDIQVLHLGKNDLLTFYDGDDLTANILGQYSGARPHFKLYTSMADVTIQFQSDPATNIYGYNNGFVVHFFEVPRNDTCPELPEIINGWKSTSHPDLIHGTVITYQCYPGFELVGSEILMCQWDLSWSGDVPRCEEVMTCQDPGNVAHSRKVIAGTRFNVGSTVQFICNKGYQLSGNSLLTCYNRDAAAPKWSERLPKCVPEKYEPCRNPGAASTSVPASEKASYQAGEMLTFSCQPGYELQGGATIYCMPGHPSQWNSTPPACRAASAKYVDERRLDVINRDYDMEGTNIALAVFIPAAVILVVVLGIYLYFAKLQGKSIRMPTSLPPYDNMTEESAFDNPVYESGVSTDVMSMQDVDSQNTSVLS</sequence>
<dbReference type="SMART" id="SM00042">
    <property type="entry name" value="CUB"/>
    <property type="match status" value="3"/>
</dbReference>
<dbReference type="PROSITE" id="PS50923">
    <property type="entry name" value="SUSHI"/>
    <property type="match status" value="5"/>
</dbReference>
<evidence type="ECO:0000256" key="1">
    <source>
        <dbReference type="ARBA" id="ARBA00022659"/>
    </source>
</evidence>
<dbReference type="SUPFAM" id="SSF49854">
    <property type="entry name" value="Spermadhesin, CUB domain"/>
    <property type="match status" value="3"/>
</dbReference>
<keyword evidence="3 5" id="KW-1015">Disulfide bond</keyword>